<evidence type="ECO:0000259" key="12">
    <source>
        <dbReference type="Pfam" id="PF04234"/>
    </source>
</evidence>
<feature type="transmembrane region" description="Helical" evidence="10">
    <location>
        <begin position="189"/>
        <end position="212"/>
    </location>
</feature>
<evidence type="ECO:0000256" key="10">
    <source>
        <dbReference type="SAM" id="Phobius"/>
    </source>
</evidence>
<dbReference type="PANTHER" id="PTHR34820:SF4">
    <property type="entry name" value="INNER MEMBRANE PROTEIN YEBZ"/>
    <property type="match status" value="1"/>
</dbReference>
<keyword evidence="4" id="KW-0479">Metal-binding</keyword>
<sequence>MTPWSARRVILLAFAILAAYAWSTCAAAPASAHAVVVATSPSNGSEISTSPHDVRITFDEPVSRSATSGTASVLDSSGRAVTSGQPKLLDGGRTLSIPLRPNLSKDSYIASWTVVSADNHPVGGSIQFGVGVPAIALAPPPAPTPSALAGLLSGVLTGLLYIALIGALGLIPAALLLDASPPRLRTTWRLARIAAAVAVILSLVQIVVAYIWDASATPSGPTWDGFADFGASSYALLVYLRIAVIVAAVLVVGRAPGQTPRWDSSEITRLSVAGVCGLAALATVVANGHGGSGPIRFVSTFIHVVAMVGWIGGLLVLTWLLVHDDPSSQRLRRLGVWSVVAASCVAAIVATGVVAAVIGVGHFAALVHTSYGVTLLVKLAMVALAIALGASSHRRIRRSAREHVSGPAVAARIRTRVGVEAVVGCAIIVVAGVLSSLTPAAAAYAPTRTIETTVGEYALRIDVGPARRGPETFRVVVTPTAPQTGVAAPTSISLVLRQPDSGVRGLPVDFSYRLPGDINHGRPAPVTFISPAVTVPTTGEWIGTLTLNPVTGDSIAHVKDFTYRVV</sequence>
<evidence type="ECO:0000256" key="1">
    <source>
        <dbReference type="ARBA" id="ARBA00004651"/>
    </source>
</evidence>
<evidence type="ECO:0000256" key="9">
    <source>
        <dbReference type="SAM" id="MobiDB-lite"/>
    </source>
</evidence>
<dbReference type="AlphaFoldDB" id="H5TXF5"/>
<feature type="domain" description="Copper resistance protein D" evidence="13">
    <location>
        <begin position="334"/>
        <end position="434"/>
    </location>
</feature>
<accession>H5TXF5</accession>
<evidence type="ECO:0000256" key="3">
    <source>
        <dbReference type="ARBA" id="ARBA00022692"/>
    </source>
</evidence>
<evidence type="ECO:0000256" key="2">
    <source>
        <dbReference type="ARBA" id="ARBA00022475"/>
    </source>
</evidence>
<evidence type="ECO:0000256" key="8">
    <source>
        <dbReference type="ARBA" id="ARBA00023136"/>
    </source>
</evidence>
<gene>
    <name evidence="14" type="ORF">GOSPT_034_00300</name>
</gene>
<dbReference type="GO" id="GO:0005507">
    <property type="term" value="F:copper ion binding"/>
    <property type="evidence" value="ECO:0007669"/>
    <property type="project" value="InterPro"/>
</dbReference>
<evidence type="ECO:0000256" key="6">
    <source>
        <dbReference type="ARBA" id="ARBA00022989"/>
    </source>
</evidence>
<dbReference type="GO" id="GO:0042597">
    <property type="term" value="C:periplasmic space"/>
    <property type="evidence" value="ECO:0007669"/>
    <property type="project" value="InterPro"/>
</dbReference>
<dbReference type="InterPro" id="IPR032694">
    <property type="entry name" value="CopC/D"/>
</dbReference>
<evidence type="ECO:0000256" key="7">
    <source>
        <dbReference type="ARBA" id="ARBA00023008"/>
    </source>
</evidence>
<dbReference type="eggNOG" id="COG1276">
    <property type="taxonomic scope" value="Bacteria"/>
</dbReference>
<dbReference type="Gene3D" id="2.60.40.1220">
    <property type="match status" value="1"/>
</dbReference>
<dbReference type="eggNOG" id="COG2372">
    <property type="taxonomic scope" value="Bacteria"/>
</dbReference>
<reference evidence="14 15" key="1">
    <citation type="submission" date="2012-02" db="EMBL/GenBank/DDBJ databases">
        <title>Whole genome shotgun sequence of Gordonia sputi NBRC 100414.</title>
        <authorList>
            <person name="Yoshida I."/>
            <person name="Hosoyama A."/>
            <person name="Tsuchikane K."/>
            <person name="Katsumata H."/>
            <person name="Yamazaki S."/>
            <person name="Fujita N."/>
        </authorList>
    </citation>
    <scope>NUCLEOTIDE SEQUENCE [LARGE SCALE GENOMIC DNA]</scope>
    <source>
        <strain evidence="14 15">NBRC 100414</strain>
    </source>
</reference>
<keyword evidence="6 10" id="KW-1133">Transmembrane helix</keyword>
<dbReference type="Proteomes" id="UP000005845">
    <property type="component" value="Unassembled WGS sequence"/>
</dbReference>
<feature type="transmembrane region" description="Helical" evidence="10">
    <location>
        <begin position="421"/>
        <end position="444"/>
    </location>
</feature>
<evidence type="ECO:0000256" key="11">
    <source>
        <dbReference type="SAM" id="SignalP"/>
    </source>
</evidence>
<dbReference type="Pfam" id="PF05425">
    <property type="entry name" value="CopD"/>
    <property type="match status" value="1"/>
</dbReference>
<dbReference type="PANTHER" id="PTHR34820">
    <property type="entry name" value="INNER MEMBRANE PROTEIN YEBZ"/>
    <property type="match status" value="1"/>
</dbReference>
<keyword evidence="2" id="KW-1003">Cell membrane</keyword>
<dbReference type="InterPro" id="IPR007348">
    <property type="entry name" value="CopC_dom"/>
</dbReference>
<feature type="transmembrane region" description="Helical" evidence="10">
    <location>
        <begin position="300"/>
        <end position="322"/>
    </location>
</feature>
<keyword evidence="3 10" id="KW-0812">Transmembrane</keyword>
<dbReference type="GO" id="GO:0005886">
    <property type="term" value="C:plasma membrane"/>
    <property type="evidence" value="ECO:0007669"/>
    <property type="project" value="UniProtKB-SubCell"/>
</dbReference>
<feature type="transmembrane region" description="Helical" evidence="10">
    <location>
        <begin position="371"/>
        <end position="391"/>
    </location>
</feature>
<protein>
    <submittedName>
        <fullName evidence="14">Putative copper resistance protein</fullName>
    </submittedName>
</protein>
<dbReference type="InterPro" id="IPR014756">
    <property type="entry name" value="Ig_E-set"/>
</dbReference>
<organism evidence="14 15">
    <name type="scientific">Gordonia sputi NBRC 100414</name>
    <dbReference type="NCBI Taxonomy" id="1089453"/>
    <lineage>
        <taxon>Bacteria</taxon>
        <taxon>Bacillati</taxon>
        <taxon>Actinomycetota</taxon>
        <taxon>Actinomycetes</taxon>
        <taxon>Mycobacteriales</taxon>
        <taxon>Gordoniaceae</taxon>
        <taxon>Gordonia</taxon>
    </lineage>
</organism>
<evidence type="ECO:0000256" key="4">
    <source>
        <dbReference type="ARBA" id="ARBA00022723"/>
    </source>
</evidence>
<dbReference type="InterPro" id="IPR008457">
    <property type="entry name" value="Cu-R_CopD_dom"/>
</dbReference>
<feature type="transmembrane region" description="Helical" evidence="10">
    <location>
        <begin position="334"/>
        <end position="365"/>
    </location>
</feature>
<evidence type="ECO:0000313" key="14">
    <source>
        <dbReference type="EMBL" id="GAB38163.1"/>
    </source>
</evidence>
<keyword evidence="8 10" id="KW-0472">Membrane</keyword>
<dbReference type="GO" id="GO:0006825">
    <property type="term" value="P:copper ion transport"/>
    <property type="evidence" value="ECO:0007669"/>
    <property type="project" value="InterPro"/>
</dbReference>
<feature type="domain" description="CopC" evidence="12">
    <location>
        <begin position="33"/>
        <end position="130"/>
    </location>
</feature>
<keyword evidence="7" id="KW-0186">Copper</keyword>
<dbReference type="EMBL" id="BAFC01000034">
    <property type="protein sequence ID" value="GAB38163.1"/>
    <property type="molecule type" value="Genomic_DNA"/>
</dbReference>
<dbReference type="Pfam" id="PF04234">
    <property type="entry name" value="CopC"/>
    <property type="match status" value="1"/>
</dbReference>
<evidence type="ECO:0000259" key="13">
    <source>
        <dbReference type="Pfam" id="PF05425"/>
    </source>
</evidence>
<dbReference type="RefSeq" id="WP_005203628.1">
    <property type="nucleotide sequence ID" value="NZ_BAFC01000034.1"/>
</dbReference>
<evidence type="ECO:0000313" key="15">
    <source>
        <dbReference type="Proteomes" id="UP000005845"/>
    </source>
</evidence>
<keyword evidence="5 11" id="KW-0732">Signal</keyword>
<name>H5TXF5_9ACTN</name>
<feature type="chain" id="PRO_5038791336" evidence="11">
    <location>
        <begin position="27"/>
        <end position="566"/>
    </location>
</feature>
<dbReference type="InterPro" id="IPR014755">
    <property type="entry name" value="Cu-Rt/internalin_Ig-like"/>
</dbReference>
<feature type="signal peptide" evidence="11">
    <location>
        <begin position="1"/>
        <end position="26"/>
    </location>
</feature>
<comment type="subcellular location">
    <subcellularLocation>
        <location evidence="1">Cell membrane</location>
        <topology evidence="1">Multi-pass membrane protein</topology>
    </subcellularLocation>
</comment>
<feature type="transmembrane region" description="Helical" evidence="10">
    <location>
        <begin position="267"/>
        <end position="288"/>
    </location>
</feature>
<dbReference type="GO" id="GO:0046688">
    <property type="term" value="P:response to copper ion"/>
    <property type="evidence" value="ECO:0007669"/>
    <property type="project" value="InterPro"/>
</dbReference>
<proteinExistence type="predicted"/>
<comment type="caution">
    <text evidence="14">The sequence shown here is derived from an EMBL/GenBank/DDBJ whole genome shotgun (WGS) entry which is preliminary data.</text>
</comment>
<feature type="region of interest" description="Disordered" evidence="9">
    <location>
        <begin position="60"/>
        <end position="87"/>
    </location>
</feature>
<keyword evidence="15" id="KW-1185">Reference proteome</keyword>
<dbReference type="SUPFAM" id="SSF81296">
    <property type="entry name" value="E set domains"/>
    <property type="match status" value="1"/>
</dbReference>
<feature type="compositionally biased region" description="Polar residues" evidence="9">
    <location>
        <begin position="64"/>
        <end position="85"/>
    </location>
</feature>
<feature type="transmembrane region" description="Helical" evidence="10">
    <location>
        <begin position="147"/>
        <end position="177"/>
    </location>
</feature>
<feature type="transmembrane region" description="Helical" evidence="10">
    <location>
        <begin position="232"/>
        <end position="255"/>
    </location>
</feature>
<evidence type="ECO:0000256" key="5">
    <source>
        <dbReference type="ARBA" id="ARBA00022729"/>
    </source>
</evidence>